<dbReference type="SUPFAM" id="SSF56601">
    <property type="entry name" value="beta-lactamase/transpeptidase-like"/>
    <property type="match status" value="1"/>
</dbReference>
<evidence type="ECO:0000259" key="2">
    <source>
        <dbReference type="Pfam" id="PF00905"/>
    </source>
</evidence>
<evidence type="ECO:0000313" key="4">
    <source>
        <dbReference type="EMBL" id="GAA1417185.1"/>
    </source>
</evidence>
<dbReference type="InterPro" id="IPR001460">
    <property type="entry name" value="PCN-bd_Tpept"/>
</dbReference>
<feature type="chain" id="PRO_5047515858" evidence="1">
    <location>
        <begin position="24"/>
        <end position="485"/>
    </location>
</feature>
<keyword evidence="1" id="KW-0732">Signal</keyword>
<keyword evidence="5" id="KW-1185">Reference proteome</keyword>
<protein>
    <submittedName>
        <fullName evidence="4">Penicillin-binding transpeptidase domain-containing protein</fullName>
    </submittedName>
</protein>
<dbReference type="PANTHER" id="PTHR30627">
    <property type="entry name" value="PEPTIDOGLYCAN D,D-TRANSPEPTIDASE"/>
    <property type="match status" value="1"/>
</dbReference>
<feature type="domain" description="Penicillin-binding protein transpeptidase" evidence="2">
    <location>
        <begin position="155"/>
        <end position="480"/>
    </location>
</feature>
<reference evidence="5" key="1">
    <citation type="journal article" date="2019" name="Int. J. Syst. Evol. Microbiol.">
        <title>The Global Catalogue of Microorganisms (GCM) 10K type strain sequencing project: providing services to taxonomists for standard genome sequencing and annotation.</title>
        <authorList>
            <consortium name="The Broad Institute Genomics Platform"/>
            <consortium name="The Broad Institute Genome Sequencing Center for Infectious Disease"/>
            <person name="Wu L."/>
            <person name="Ma J."/>
        </authorList>
    </citation>
    <scope>NUCLEOTIDE SEQUENCE [LARGE SCALE GENOMIC DNA]</scope>
    <source>
        <strain evidence="5">JCM 11756</strain>
    </source>
</reference>
<dbReference type="InterPro" id="IPR012338">
    <property type="entry name" value="Beta-lactam/transpept-like"/>
</dbReference>
<feature type="domain" description="Penicillin binding protein A dimerisation" evidence="3">
    <location>
        <begin position="52"/>
        <end position="134"/>
    </location>
</feature>
<evidence type="ECO:0000256" key="1">
    <source>
        <dbReference type="SAM" id="SignalP"/>
    </source>
</evidence>
<dbReference type="Gene3D" id="3.40.710.10">
    <property type="entry name" value="DD-peptidase/beta-lactamase superfamily"/>
    <property type="match status" value="1"/>
</dbReference>
<evidence type="ECO:0000259" key="3">
    <source>
        <dbReference type="Pfam" id="PF21922"/>
    </source>
</evidence>
<proteinExistence type="predicted"/>
<evidence type="ECO:0000313" key="5">
    <source>
        <dbReference type="Proteomes" id="UP001500973"/>
    </source>
</evidence>
<organism evidence="4 5">
    <name type="scientific">Streptomyces thermospinosisporus</name>
    <dbReference type="NCBI Taxonomy" id="161482"/>
    <lineage>
        <taxon>Bacteria</taxon>
        <taxon>Bacillati</taxon>
        <taxon>Actinomycetota</taxon>
        <taxon>Actinomycetes</taxon>
        <taxon>Kitasatosporales</taxon>
        <taxon>Streptomycetaceae</taxon>
        <taxon>Streptomyces</taxon>
    </lineage>
</organism>
<sequence>MTRYIRHAAAFCALLLVALLVNAARVQLLLAETYRDNPANRRDTIARYHQPRGDILVAGRPVTGSRDTAEHLRYERTYRDGPLYAPVTGFASQEYGTTLLEHTEDALLSGTDPVLAPLPLWNEFTRSRNAGGDVETTIHPAAQRAAYEGLRSRKGAVAAVEPATGRILALVSLPSYDPELLSGNGETARTAWQRLNADPDKPLLNRAVRQTYPPGSTFKVITAAAALEAGVAGDLDEPTDSPDPYVLPGTTTRLTNGARGCEDASLREAFTLSCNTVFAKLGVRTGLKDMASTAHAFGFNDEDLRIPFPVARSTFDTTVDRAQLALASIGQYNTRATPLQMAMVAAAVASGGQVREPYLVERTTRASGGTVSSGGSRPVRRAMQPGTAMRLQQLMRGVVEKGTGERAAIPGAVVGGKTGTAQHGLGNSGTPYAWFVGWAQDRSDIQPRVAVAVVVEDAAANRREISGGGTAAPIARSVMEAVLEP</sequence>
<accession>A0ABP4JAC6</accession>
<dbReference type="Proteomes" id="UP001500973">
    <property type="component" value="Unassembled WGS sequence"/>
</dbReference>
<dbReference type="RefSeq" id="WP_344010421.1">
    <property type="nucleotide sequence ID" value="NZ_BAAAIZ010000010.1"/>
</dbReference>
<dbReference type="Gene3D" id="3.90.1310.10">
    <property type="entry name" value="Penicillin-binding protein 2a (Domain 2)"/>
    <property type="match status" value="1"/>
</dbReference>
<name>A0ABP4JAC6_9ACTN</name>
<gene>
    <name evidence="4" type="ORF">GCM10009601_10690</name>
</gene>
<dbReference type="InterPro" id="IPR054120">
    <property type="entry name" value="PBPA_dimer"/>
</dbReference>
<comment type="caution">
    <text evidence="4">The sequence shown here is derived from an EMBL/GenBank/DDBJ whole genome shotgun (WGS) entry which is preliminary data.</text>
</comment>
<dbReference type="PANTHER" id="PTHR30627:SF24">
    <property type="entry name" value="PENICILLIN-BINDING PROTEIN 4B"/>
    <property type="match status" value="1"/>
</dbReference>
<dbReference type="Pfam" id="PF21922">
    <property type="entry name" value="PBP_dimer_2"/>
    <property type="match status" value="1"/>
</dbReference>
<feature type="signal peptide" evidence="1">
    <location>
        <begin position="1"/>
        <end position="23"/>
    </location>
</feature>
<dbReference type="InterPro" id="IPR050515">
    <property type="entry name" value="Beta-lactam/transpept"/>
</dbReference>
<dbReference type="Pfam" id="PF00905">
    <property type="entry name" value="Transpeptidase"/>
    <property type="match status" value="1"/>
</dbReference>
<dbReference type="EMBL" id="BAAAIZ010000010">
    <property type="protein sequence ID" value="GAA1417185.1"/>
    <property type="molecule type" value="Genomic_DNA"/>
</dbReference>